<comment type="caution">
    <text evidence="2">The sequence shown here is derived from an EMBL/GenBank/DDBJ whole genome shotgun (WGS) entry which is preliminary data.</text>
</comment>
<evidence type="ECO:0000313" key="2">
    <source>
        <dbReference type="EMBL" id="CAI9535685.1"/>
    </source>
</evidence>
<protein>
    <submittedName>
        <fullName evidence="2">Uncharacterized protein</fullName>
    </submittedName>
</protein>
<proteinExistence type="predicted"/>
<dbReference type="EMBL" id="CATNWA010000278">
    <property type="protein sequence ID" value="CAI9535685.1"/>
    <property type="molecule type" value="Genomic_DNA"/>
</dbReference>
<sequence length="39" mass="4672">MQDYGFSKTLNTSRPPYSNMTDARWFSRFGRTSYDVLQF</sequence>
<feature type="compositionally biased region" description="Polar residues" evidence="1">
    <location>
        <begin position="8"/>
        <end position="20"/>
    </location>
</feature>
<dbReference type="Proteomes" id="UP001162483">
    <property type="component" value="Unassembled WGS sequence"/>
</dbReference>
<evidence type="ECO:0000313" key="3">
    <source>
        <dbReference type="Proteomes" id="UP001162483"/>
    </source>
</evidence>
<accession>A0ABN9ALI7</accession>
<name>A0ABN9ALI7_9NEOB</name>
<evidence type="ECO:0000256" key="1">
    <source>
        <dbReference type="SAM" id="MobiDB-lite"/>
    </source>
</evidence>
<gene>
    <name evidence="2" type="ORF">SPARVUS_LOCUS905799</name>
</gene>
<reference evidence="2" key="1">
    <citation type="submission" date="2023-05" db="EMBL/GenBank/DDBJ databases">
        <authorList>
            <person name="Stuckert A."/>
        </authorList>
    </citation>
    <scope>NUCLEOTIDE SEQUENCE</scope>
</reference>
<organism evidence="2 3">
    <name type="scientific">Staurois parvus</name>
    <dbReference type="NCBI Taxonomy" id="386267"/>
    <lineage>
        <taxon>Eukaryota</taxon>
        <taxon>Metazoa</taxon>
        <taxon>Chordata</taxon>
        <taxon>Craniata</taxon>
        <taxon>Vertebrata</taxon>
        <taxon>Euteleostomi</taxon>
        <taxon>Amphibia</taxon>
        <taxon>Batrachia</taxon>
        <taxon>Anura</taxon>
        <taxon>Neobatrachia</taxon>
        <taxon>Ranoidea</taxon>
        <taxon>Ranidae</taxon>
        <taxon>Staurois</taxon>
    </lineage>
</organism>
<keyword evidence="3" id="KW-1185">Reference proteome</keyword>
<feature type="region of interest" description="Disordered" evidence="1">
    <location>
        <begin position="1"/>
        <end position="20"/>
    </location>
</feature>